<proteinExistence type="predicted"/>
<sequence length="38" mass="4353">MQVTTSHTRSEFGTTIEKGYKFDSLLFFYDGLPSFSDV</sequence>
<reference evidence="1" key="1">
    <citation type="submission" date="2023-07" db="EMBL/GenBank/DDBJ databases">
        <title>Sorghum-associated microbial communities from plants grown in Nebraska, USA.</title>
        <authorList>
            <person name="Schachtman D."/>
        </authorList>
    </citation>
    <scope>NUCLEOTIDE SEQUENCE</scope>
    <source>
        <strain evidence="1">3432</strain>
    </source>
</reference>
<dbReference type="AlphaFoldDB" id="A0AAW8MHI8"/>
<gene>
    <name evidence="1" type="ORF">J2W43_005605</name>
</gene>
<evidence type="ECO:0000313" key="2">
    <source>
        <dbReference type="Proteomes" id="UP001252613"/>
    </source>
</evidence>
<comment type="caution">
    <text evidence="1">The sequence shown here is derived from an EMBL/GenBank/DDBJ whole genome shotgun (WGS) entry which is preliminary data.</text>
</comment>
<dbReference type="Proteomes" id="UP001252613">
    <property type="component" value="Unassembled WGS sequence"/>
</dbReference>
<name>A0AAW8MHI8_9PSED</name>
<evidence type="ECO:0000313" key="1">
    <source>
        <dbReference type="EMBL" id="MDR6961591.1"/>
    </source>
</evidence>
<accession>A0AAW8MHI8</accession>
<dbReference type="EMBL" id="JAVDVC010000016">
    <property type="protein sequence ID" value="MDR6961591.1"/>
    <property type="molecule type" value="Genomic_DNA"/>
</dbReference>
<protein>
    <submittedName>
        <fullName evidence="1">Uncharacterized protein</fullName>
    </submittedName>
</protein>
<organism evidence="1 2">
    <name type="scientific">Pseudomonas brassicacearum</name>
    <dbReference type="NCBI Taxonomy" id="930166"/>
    <lineage>
        <taxon>Bacteria</taxon>
        <taxon>Pseudomonadati</taxon>
        <taxon>Pseudomonadota</taxon>
        <taxon>Gammaproteobacteria</taxon>
        <taxon>Pseudomonadales</taxon>
        <taxon>Pseudomonadaceae</taxon>
        <taxon>Pseudomonas</taxon>
    </lineage>
</organism>